<dbReference type="GO" id="GO:0005634">
    <property type="term" value="C:nucleus"/>
    <property type="evidence" value="ECO:0007669"/>
    <property type="project" value="InterPro"/>
</dbReference>
<dbReference type="PROSITE" id="PS00028">
    <property type="entry name" value="ZINC_FINGER_C2H2_1"/>
    <property type="match status" value="7"/>
</dbReference>
<dbReference type="SUPFAM" id="SSF57667">
    <property type="entry name" value="beta-beta-alpha zinc fingers"/>
    <property type="match status" value="4"/>
</dbReference>
<feature type="domain" description="C2H2-type" evidence="7">
    <location>
        <begin position="183"/>
        <end position="213"/>
    </location>
</feature>
<dbReference type="InterPro" id="IPR050329">
    <property type="entry name" value="GLI_C2H2-zinc-finger"/>
</dbReference>
<feature type="domain" description="C2H2-type" evidence="7">
    <location>
        <begin position="305"/>
        <end position="333"/>
    </location>
</feature>
<feature type="domain" description="ZAD" evidence="8">
    <location>
        <begin position="1"/>
        <end position="69"/>
    </location>
</feature>
<dbReference type="Pfam" id="PF00096">
    <property type="entry name" value="zf-C2H2"/>
    <property type="match status" value="5"/>
</dbReference>
<dbReference type="Gene3D" id="3.30.160.60">
    <property type="entry name" value="Classic Zinc Finger"/>
    <property type="match status" value="6"/>
</dbReference>
<dbReference type="PANTHER" id="PTHR19818">
    <property type="entry name" value="ZINC FINGER PROTEIN ZIC AND GLI"/>
    <property type="match status" value="1"/>
</dbReference>
<dbReference type="InterPro" id="IPR012934">
    <property type="entry name" value="Znf_AD"/>
</dbReference>
<evidence type="ECO:0000259" key="7">
    <source>
        <dbReference type="PROSITE" id="PS50157"/>
    </source>
</evidence>
<dbReference type="PANTHER" id="PTHR19818:SF157">
    <property type="entry name" value="C2H2-TYPE DOMAIN-CONTAINING PROTEIN"/>
    <property type="match status" value="1"/>
</dbReference>
<dbReference type="GO" id="GO:0045944">
    <property type="term" value="P:positive regulation of transcription by RNA polymerase II"/>
    <property type="evidence" value="ECO:0007669"/>
    <property type="project" value="UniProtKB-ARBA"/>
</dbReference>
<feature type="domain" description="C2H2-type" evidence="7">
    <location>
        <begin position="156"/>
        <end position="178"/>
    </location>
</feature>
<keyword evidence="3 5" id="KW-0863">Zinc-finger</keyword>
<keyword evidence="10" id="KW-1185">Reference proteome</keyword>
<keyword evidence="4" id="KW-0862">Zinc</keyword>
<evidence type="ECO:0000313" key="9">
    <source>
        <dbReference type="EMBL" id="EDV96497.1"/>
    </source>
</evidence>
<dbReference type="PROSITE" id="PS51915">
    <property type="entry name" value="ZAD"/>
    <property type="match status" value="1"/>
</dbReference>
<dbReference type="OMA" id="QPFACEE"/>
<dbReference type="KEGG" id="dgr:6557511"/>
<organism evidence="10">
    <name type="scientific">Drosophila grimshawi</name>
    <name type="common">Hawaiian fruit fly</name>
    <name type="synonym">Idiomyia grimshawi</name>
    <dbReference type="NCBI Taxonomy" id="7222"/>
    <lineage>
        <taxon>Eukaryota</taxon>
        <taxon>Metazoa</taxon>
        <taxon>Ecdysozoa</taxon>
        <taxon>Arthropoda</taxon>
        <taxon>Hexapoda</taxon>
        <taxon>Insecta</taxon>
        <taxon>Pterygota</taxon>
        <taxon>Neoptera</taxon>
        <taxon>Endopterygota</taxon>
        <taxon>Diptera</taxon>
        <taxon>Brachycera</taxon>
        <taxon>Muscomorpha</taxon>
        <taxon>Ephydroidea</taxon>
        <taxon>Drosophilidae</taxon>
        <taxon>Drosophila</taxon>
        <taxon>Hawaiian Drosophila</taxon>
    </lineage>
</organism>
<evidence type="ECO:0000256" key="2">
    <source>
        <dbReference type="ARBA" id="ARBA00022737"/>
    </source>
</evidence>
<dbReference type="GO" id="GO:0000978">
    <property type="term" value="F:RNA polymerase II cis-regulatory region sequence-specific DNA binding"/>
    <property type="evidence" value="ECO:0007669"/>
    <property type="project" value="TreeGrafter"/>
</dbReference>
<evidence type="ECO:0000313" key="10">
    <source>
        <dbReference type="Proteomes" id="UP000001070"/>
    </source>
</evidence>
<dbReference type="SMR" id="B4IXX6"/>
<dbReference type="EMBL" id="CH916366">
    <property type="protein sequence ID" value="EDV96497.1"/>
    <property type="molecule type" value="Genomic_DNA"/>
</dbReference>
<evidence type="ECO:0000256" key="6">
    <source>
        <dbReference type="PROSITE-ProRule" id="PRU01263"/>
    </source>
</evidence>
<feature type="domain" description="C2H2-type" evidence="7">
    <location>
        <begin position="247"/>
        <end position="276"/>
    </location>
</feature>
<dbReference type="SMART" id="SM00868">
    <property type="entry name" value="zf-AD"/>
    <property type="match status" value="1"/>
</dbReference>
<dbReference type="InterPro" id="IPR013087">
    <property type="entry name" value="Znf_C2H2_type"/>
</dbReference>
<name>B4IXX6_DROGR</name>
<evidence type="ECO:0000259" key="8">
    <source>
        <dbReference type="PROSITE" id="PS51915"/>
    </source>
</evidence>
<dbReference type="SUPFAM" id="SSF57716">
    <property type="entry name" value="Glucocorticoid receptor-like (DNA-binding domain)"/>
    <property type="match status" value="1"/>
</dbReference>
<accession>B4IXX6</accession>
<dbReference type="Pfam" id="PF07776">
    <property type="entry name" value="zf-AD"/>
    <property type="match status" value="1"/>
</dbReference>
<evidence type="ECO:0000256" key="3">
    <source>
        <dbReference type="ARBA" id="ARBA00022771"/>
    </source>
</evidence>
<evidence type="ECO:0000256" key="4">
    <source>
        <dbReference type="ARBA" id="ARBA00022833"/>
    </source>
</evidence>
<dbReference type="InterPro" id="IPR036236">
    <property type="entry name" value="Znf_C2H2_sf"/>
</dbReference>
<sequence length="422" mass="48922">MSELNATVGSFNMRELPMLAHKFVTCTDLSIDEDERLPSELCQACHTQLDQLYAFRAKCIAADTKWRMQILAFCDDEELVYDLEVAPSTLEVDELQLEQSSEIADRTESKCDIQRTETSELEIENLVCESPALIEEADEEMDVVTSTWSTETKDVYKCDMCAAQFLNEQRLLSHKRRHGKSLFPCPEPGCDRGYSHKHTLTLHMRKCHKLGKEHKSYVCEFCGKLFDTISLLNTHRFTHKDKLAQPFACEDPNCERRFSTKQLLKIHMMRHAGIKNYTCSYCGVQKTTRTELKIHLNYHTLERTYACHLCSTVCYSSSNLNKHIRTIHERARNYLCRYCERAFIQPETRNQHELIHTGEKPHECVECGRRFRQKAALRSHYKIHARQLKELESAQVADAVDTAADDDDGIYVPEMGEEIEYD</sequence>
<reference evidence="9 10" key="1">
    <citation type="journal article" date="2007" name="Nature">
        <title>Evolution of genes and genomes on the Drosophila phylogeny.</title>
        <authorList>
            <consortium name="Drosophila 12 Genomes Consortium"/>
            <person name="Clark A.G."/>
            <person name="Eisen M.B."/>
            <person name="Smith D.R."/>
            <person name="Bergman C.M."/>
            <person name="Oliver B."/>
            <person name="Markow T.A."/>
            <person name="Kaufman T.C."/>
            <person name="Kellis M."/>
            <person name="Gelbart W."/>
            <person name="Iyer V.N."/>
            <person name="Pollard D.A."/>
            <person name="Sackton T.B."/>
            <person name="Larracuente A.M."/>
            <person name="Singh N.D."/>
            <person name="Abad J.P."/>
            <person name="Abt D.N."/>
            <person name="Adryan B."/>
            <person name="Aguade M."/>
            <person name="Akashi H."/>
            <person name="Anderson W.W."/>
            <person name="Aquadro C.F."/>
            <person name="Ardell D.H."/>
            <person name="Arguello R."/>
            <person name="Artieri C.G."/>
            <person name="Barbash D.A."/>
            <person name="Barker D."/>
            <person name="Barsanti P."/>
            <person name="Batterham P."/>
            <person name="Batzoglou S."/>
            <person name="Begun D."/>
            <person name="Bhutkar A."/>
            <person name="Blanco E."/>
            <person name="Bosak S.A."/>
            <person name="Bradley R.K."/>
            <person name="Brand A.D."/>
            <person name="Brent M.R."/>
            <person name="Brooks A.N."/>
            <person name="Brown R.H."/>
            <person name="Butlin R.K."/>
            <person name="Caggese C."/>
            <person name="Calvi B.R."/>
            <person name="Bernardo de Carvalho A."/>
            <person name="Caspi A."/>
            <person name="Castrezana S."/>
            <person name="Celniker S.E."/>
            <person name="Chang J.L."/>
            <person name="Chapple C."/>
            <person name="Chatterji S."/>
            <person name="Chinwalla A."/>
            <person name="Civetta A."/>
            <person name="Clifton S.W."/>
            <person name="Comeron J.M."/>
            <person name="Costello J.C."/>
            <person name="Coyne J.A."/>
            <person name="Daub J."/>
            <person name="David R.G."/>
            <person name="Delcher A.L."/>
            <person name="Delehaunty K."/>
            <person name="Do C.B."/>
            <person name="Ebling H."/>
            <person name="Edwards K."/>
            <person name="Eickbush T."/>
            <person name="Evans J.D."/>
            <person name="Filipski A."/>
            <person name="Findeiss S."/>
            <person name="Freyhult E."/>
            <person name="Fulton L."/>
            <person name="Fulton R."/>
            <person name="Garcia A.C."/>
            <person name="Gardiner A."/>
            <person name="Garfield D.A."/>
            <person name="Garvin B.E."/>
            <person name="Gibson G."/>
            <person name="Gilbert D."/>
            <person name="Gnerre S."/>
            <person name="Godfrey J."/>
            <person name="Good R."/>
            <person name="Gotea V."/>
            <person name="Gravely B."/>
            <person name="Greenberg A.J."/>
            <person name="Griffiths-Jones S."/>
            <person name="Gross S."/>
            <person name="Guigo R."/>
            <person name="Gustafson E.A."/>
            <person name="Haerty W."/>
            <person name="Hahn M.W."/>
            <person name="Halligan D.L."/>
            <person name="Halpern A.L."/>
            <person name="Halter G.M."/>
            <person name="Han M.V."/>
            <person name="Heger A."/>
            <person name="Hillier L."/>
            <person name="Hinrichs A.S."/>
            <person name="Holmes I."/>
            <person name="Hoskins R.A."/>
            <person name="Hubisz M.J."/>
            <person name="Hultmark D."/>
            <person name="Huntley M.A."/>
            <person name="Jaffe D.B."/>
            <person name="Jagadeeshan S."/>
            <person name="Jeck W.R."/>
            <person name="Johnson J."/>
            <person name="Jones C.D."/>
            <person name="Jordan W.C."/>
            <person name="Karpen G.H."/>
            <person name="Kataoka E."/>
            <person name="Keightley P.D."/>
            <person name="Kheradpour P."/>
            <person name="Kirkness E.F."/>
            <person name="Koerich L.B."/>
            <person name="Kristiansen K."/>
            <person name="Kudrna D."/>
            <person name="Kulathinal R.J."/>
            <person name="Kumar S."/>
            <person name="Kwok R."/>
            <person name="Lander E."/>
            <person name="Langley C.H."/>
            <person name="Lapoint R."/>
            <person name="Lazzaro B.P."/>
            <person name="Lee S.J."/>
            <person name="Levesque L."/>
            <person name="Li R."/>
            <person name="Lin C.F."/>
            <person name="Lin M.F."/>
            <person name="Lindblad-Toh K."/>
            <person name="Llopart A."/>
            <person name="Long M."/>
            <person name="Low L."/>
            <person name="Lozovsky E."/>
            <person name="Lu J."/>
            <person name="Luo M."/>
            <person name="Machado C.A."/>
            <person name="Makalowski W."/>
            <person name="Marzo M."/>
            <person name="Matsuda M."/>
            <person name="Matzkin L."/>
            <person name="McAllister B."/>
            <person name="McBride C.S."/>
            <person name="McKernan B."/>
            <person name="McKernan K."/>
            <person name="Mendez-Lago M."/>
            <person name="Minx P."/>
            <person name="Mollenhauer M.U."/>
            <person name="Montooth K."/>
            <person name="Mount S.M."/>
            <person name="Mu X."/>
            <person name="Myers E."/>
            <person name="Negre B."/>
            <person name="Newfeld S."/>
            <person name="Nielsen R."/>
            <person name="Noor M.A."/>
            <person name="O'Grady P."/>
            <person name="Pachter L."/>
            <person name="Papaceit M."/>
            <person name="Parisi M.J."/>
            <person name="Parisi M."/>
            <person name="Parts L."/>
            <person name="Pedersen J.S."/>
            <person name="Pesole G."/>
            <person name="Phillippy A.M."/>
            <person name="Ponting C.P."/>
            <person name="Pop M."/>
            <person name="Porcelli D."/>
            <person name="Powell J.R."/>
            <person name="Prohaska S."/>
            <person name="Pruitt K."/>
            <person name="Puig M."/>
            <person name="Quesneville H."/>
            <person name="Ram K.R."/>
            <person name="Rand D."/>
            <person name="Rasmussen M.D."/>
            <person name="Reed L.K."/>
            <person name="Reenan R."/>
            <person name="Reily A."/>
            <person name="Remington K.A."/>
            <person name="Rieger T.T."/>
            <person name="Ritchie M.G."/>
            <person name="Robin C."/>
            <person name="Rogers Y.H."/>
            <person name="Rohde C."/>
            <person name="Rozas J."/>
            <person name="Rubenfield M.J."/>
            <person name="Ruiz A."/>
            <person name="Russo S."/>
            <person name="Salzberg S.L."/>
            <person name="Sanchez-Gracia A."/>
            <person name="Saranga D.J."/>
            <person name="Sato H."/>
            <person name="Schaeffer S.W."/>
            <person name="Schatz M.C."/>
            <person name="Schlenke T."/>
            <person name="Schwartz R."/>
            <person name="Segarra C."/>
            <person name="Singh R.S."/>
            <person name="Sirot L."/>
            <person name="Sirota M."/>
            <person name="Sisneros N.B."/>
            <person name="Smith C.D."/>
            <person name="Smith T.F."/>
            <person name="Spieth J."/>
            <person name="Stage D.E."/>
            <person name="Stark A."/>
            <person name="Stephan W."/>
            <person name="Strausberg R.L."/>
            <person name="Strempel S."/>
            <person name="Sturgill D."/>
            <person name="Sutton G."/>
            <person name="Sutton G.G."/>
            <person name="Tao W."/>
            <person name="Teichmann S."/>
            <person name="Tobari Y.N."/>
            <person name="Tomimura Y."/>
            <person name="Tsolas J.M."/>
            <person name="Valente V.L."/>
            <person name="Venter E."/>
            <person name="Venter J.C."/>
            <person name="Vicario S."/>
            <person name="Vieira F.G."/>
            <person name="Vilella A.J."/>
            <person name="Villasante A."/>
            <person name="Walenz B."/>
            <person name="Wang J."/>
            <person name="Wasserman M."/>
            <person name="Watts T."/>
            <person name="Wilson D."/>
            <person name="Wilson R.K."/>
            <person name="Wing R.A."/>
            <person name="Wolfner M.F."/>
            <person name="Wong A."/>
            <person name="Wong G.K."/>
            <person name="Wu C.I."/>
            <person name="Wu G."/>
            <person name="Yamamoto D."/>
            <person name="Yang H.P."/>
            <person name="Yang S.P."/>
            <person name="Yorke J.A."/>
            <person name="Yoshida K."/>
            <person name="Zdobnov E."/>
            <person name="Zhang P."/>
            <person name="Zhang Y."/>
            <person name="Zimin A.V."/>
            <person name="Baldwin J."/>
            <person name="Abdouelleil A."/>
            <person name="Abdulkadir J."/>
            <person name="Abebe A."/>
            <person name="Abera B."/>
            <person name="Abreu J."/>
            <person name="Acer S.C."/>
            <person name="Aftuck L."/>
            <person name="Alexander A."/>
            <person name="An P."/>
            <person name="Anderson E."/>
            <person name="Anderson S."/>
            <person name="Arachi H."/>
            <person name="Azer M."/>
            <person name="Bachantsang P."/>
            <person name="Barry A."/>
            <person name="Bayul T."/>
            <person name="Berlin A."/>
            <person name="Bessette D."/>
            <person name="Bloom T."/>
            <person name="Blye J."/>
            <person name="Boguslavskiy L."/>
            <person name="Bonnet C."/>
            <person name="Boukhgalter B."/>
            <person name="Bourzgui I."/>
            <person name="Brown A."/>
            <person name="Cahill P."/>
            <person name="Channer S."/>
            <person name="Cheshatsang Y."/>
            <person name="Chuda L."/>
            <person name="Citroen M."/>
            <person name="Collymore A."/>
            <person name="Cooke P."/>
            <person name="Costello M."/>
            <person name="D'Aco K."/>
            <person name="Daza R."/>
            <person name="De Haan G."/>
            <person name="DeGray S."/>
            <person name="DeMaso C."/>
            <person name="Dhargay N."/>
            <person name="Dooley K."/>
            <person name="Dooley E."/>
            <person name="Doricent M."/>
            <person name="Dorje P."/>
            <person name="Dorjee K."/>
            <person name="Dupes A."/>
            <person name="Elong R."/>
            <person name="Falk J."/>
            <person name="Farina A."/>
            <person name="Faro S."/>
            <person name="Ferguson D."/>
            <person name="Fisher S."/>
            <person name="Foley C.D."/>
            <person name="Franke A."/>
            <person name="Friedrich D."/>
            <person name="Gadbois L."/>
            <person name="Gearin G."/>
            <person name="Gearin C.R."/>
            <person name="Giannoukos G."/>
            <person name="Goode T."/>
            <person name="Graham J."/>
            <person name="Grandbois E."/>
            <person name="Grewal S."/>
            <person name="Gyaltsen K."/>
            <person name="Hafez N."/>
            <person name="Hagos B."/>
            <person name="Hall J."/>
            <person name="Henson C."/>
            <person name="Hollinger A."/>
            <person name="Honan T."/>
            <person name="Huard M.D."/>
            <person name="Hughes L."/>
            <person name="Hurhula B."/>
            <person name="Husby M.E."/>
            <person name="Kamat A."/>
            <person name="Kanga B."/>
            <person name="Kashin S."/>
            <person name="Khazanovich D."/>
            <person name="Kisner P."/>
            <person name="Lance K."/>
            <person name="Lara M."/>
            <person name="Lee W."/>
            <person name="Lennon N."/>
            <person name="Letendre F."/>
            <person name="LeVine R."/>
            <person name="Lipovsky A."/>
            <person name="Liu X."/>
            <person name="Liu J."/>
            <person name="Liu S."/>
            <person name="Lokyitsang T."/>
            <person name="Lokyitsang Y."/>
            <person name="Lubonja R."/>
            <person name="Lui A."/>
            <person name="MacDonald P."/>
            <person name="Magnisalis V."/>
            <person name="Maru K."/>
            <person name="Matthews C."/>
            <person name="McCusker W."/>
            <person name="McDonough S."/>
            <person name="Mehta T."/>
            <person name="Meldrim J."/>
            <person name="Meneus L."/>
            <person name="Mihai O."/>
            <person name="Mihalev A."/>
            <person name="Mihova T."/>
            <person name="Mittelman R."/>
            <person name="Mlenga V."/>
            <person name="Montmayeur A."/>
            <person name="Mulrain L."/>
            <person name="Navidi A."/>
            <person name="Naylor J."/>
            <person name="Negash T."/>
            <person name="Nguyen T."/>
            <person name="Nguyen N."/>
            <person name="Nicol R."/>
            <person name="Norbu C."/>
            <person name="Norbu N."/>
            <person name="Novod N."/>
            <person name="O'Neill B."/>
            <person name="Osman S."/>
            <person name="Markiewicz E."/>
            <person name="Oyono O.L."/>
            <person name="Patti C."/>
            <person name="Phunkhang P."/>
            <person name="Pierre F."/>
            <person name="Priest M."/>
            <person name="Raghuraman S."/>
            <person name="Rege F."/>
            <person name="Reyes R."/>
            <person name="Rise C."/>
            <person name="Rogov P."/>
            <person name="Ross K."/>
            <person name="Ryan E."/>
            <person name="Settipalli S."/>
            <person name="Shea T."/>
            <person name="Sherpa N."/>
            <person name="Shi L."/>
            <person name="Shih D."/>
            <person name="Sparrow T."/>
            <person name="Spaulding J."/>
            <person name="Stalker J."/>
            <person name="Stange-Thomann N."/>
            <person name="Stavropoulos S."/>
            <person name="Stone C."/>
            <person name="Strader C."/>
            <person name="Tesfaye S."/>
            <person name="Thomson T."/>
            <person name="Thoulutsang Y."/>
            <person name="Thoulutsang D."/>
            <person name="Topham K."/>
            <person name="Topping I."/>
            <person name="Tsamla T."/>
            <person name="Vassiliev H."/>
            <person name="Vo A."/>
            <person name="Wangchuk T."/>
            <person name="Wangdi T."/>
            <person name="Weiand M."/>
            <person name="Wilkinson J."/>
            <person name="Wilson A."/>
            <person name="Yadav S."/>
            <person name="Young G."/>
            <person name="Yu Q."/>
            <person name="Zembek L."/>
            <person name="Zhong D."/>
            <person name="Zimmer A."/>
            <person name="Zwirko Z."/>
            <person name="Jaffe D.B."/>
            <person name="Alvarez P."/>
            <person name="Brockman W."/>
            <person name="Butler J."/>
            <person name="Chin C."/>
            <person name="Gnerre S."/>
            <person name="Grabherr M."/>
            <person name="Kleber M."/>
            <person name="Mauceli E."/>
            <person name="MacCallum I."/>
        </authorList>
    </citation>
    <scope>NUCLEOTIDE SEQUENCE [LARGE SCALE GENOMIC DNA]</scope>
    <source>
        <strain evidence="10">Tucson 15287-2541.00</strain>
    </source>
</reference>
<keyword evidence="1" id="KW-0479">Metal-binding</keyword>
<dbReference type="eggNOG" id="KOG1721">
    <property type="taxonomic scope" value="Eukaryota"/>
</dbReference>
<evidence type="ECO:0000256" key="1">
    <source>
        <dbReference type="ARBA" id="ARBA00022723"/>
    </source>
</evidence>
<comment type="caution">
    <text evidence="6">Lacks conserved residue(s) required for the propagation of feature annotation.</text>
</comment>
<dbReference type="PhylomeDB" id="B4IXX6"/>
<dbReference type="InParanoid" id="B4IXX6"/>
<dbReference type="OrthoDB" id="6077919at2759"/>
<feature type="domain" description="C2H2-type" evidence="7">
    <location>
        <begin position="334"/>
        <end position="361"/>
    </location>
</feature>
<dbReference type="AlphaFoldDB" id="B4IXX6"/>
<dbReference type="GO" id="GO:0000981">
    <property type="term" value="F:DNA-binding transcription factor activity, RNA polymerase II-specific"/>
    <property type="evidence" value="ECO:0007669"/>
    <property type="project" value="TreeGrafter"/>
</dbReference>
<dbReference type="PROSITE" id="PS50157">
    <property type="entry name" value="ZINC_FINGER_C2H2_2"/>
    <property type="match status" value="8"/>
</dbReference>
<dbReference type="GO" id="GO:0008270">
    <property type="term" value="F:zinc ion binding"/>
    <property type="evidence" value="ECO:0007669"/>
    <property type="project" value="UniProtKB-KW"/>
</dbReference>
<feature type="domain" description="C2H2-type" evidence="7">
    <location>
        <begin position="217"/>
        <end position="244"/>
    </location>
</feature>
<protein>
    <submittedName>
        <fullName evidence="9">GH16275</fullName>
    </submittedName>
</protein>
<feature type="domain" description="C2H2-type" evidence="7">
    <location>
        <begin position="362"/>
        <end position="389"/>
    </location>
</feature>
<evidence type="ECO:0000256" key="5">
    <source>
        <dbReference type="PROSITE-ProRule" id="PRU00042"/>
    </source>
</evidence>
<dbReference type="Proteomes" id="UP000001070">
    <property type="component" value="Unassembled WGS sequence"/>
</dbReference>
<dbReference type="FunCoup" id="B4IXX6">
    <property type="interactions" value="139"/>
</dbReference>
<dbReference type="HOGENOM" id="CLU_002678_2_4_1"/>
<feature type="domain" description="C2H2-type" evidence="7">
    <location>
        <begin position="277"/>
        <end position="304"/>
    </location>
</feature>
<dbReference type="FunFam" id="3.30.160.60:FF:000446">
    <property type="entry name" value="Zinc finger protein"/>
    <property type="match status" value="1"/>
</dbReference>
<dbReference type="SMART" id="SM00355">
    <property type="entry name" value="ZnF_C2H2"/>
    <property type="match status" value="8"/>
</dbReference>
<gene>
    <name evidence="9" type="primary">Dgri\GH16275</name>
    <name evidence="9" type="ORF">Dgri_GH16275</name>
</gene>
<keyword evidence="2" id="KW-0677">Repeat</keyword>
<proteinExistence type="predicted"/>